<feature type="compositionally biased region" description="Low complexity" evidence="1">
    <location>
        <begin position="555"/>
        <end position="566"/>
    </location>
</feature>
<protein>
    <submittedName>
        <fullName evidence="2">Uncharacterized protein</fullName>
    </submittedName>
</protein>
<sequence>MGGIAASLEFQQTPSIRLVNWQVLNNRAVLALEGGTPGDLDFRFKMNSILRSTRKATSKLAVLRASKKSTLGFTDTREIPVSDLEGLLTTLPESREDIRKDIYQLCKEHDRGIPARYLGAESSEEEKPFVAVEAPIGVTRRKLAFTAIQRDQEFKKRLSELEAEWHRSIITQQLVERTLENHRSTFQRRLSDAKKSYSNSSVPFEESPQAKHLWAHATMPKLTAPVVGIHVRYHSSMDILQDDYVRLASFCDRHPDQTLWYAPDQAVTDAGPQPLSPAAEKLLLKHVHSRKLDLKSLDKQGREAQAWRWLIISHNHVYRLNRVKLHPKLSIAYERNQGRKPAATPQPSAMDPNFLGAISSLVDTLTKTAENREAKVKAEPTEPVLPEQVVLTFLGTLWETAKWFSSTYADADSNDYRLKVKPGKDQFKHCVAKWNTLFSDADQMMEGKEIQVRDLDNEPPNLEAVRTYLDTYQGEPADPALSDGELDFEWEKEHPFVADDDEGNPLHPESFDKDGLTFFRCDIDFIDVTEGQVYVTTVYNGIEYHAVTAELPGKSASKGKGKVAQGIPVPPPVPGNKPKAPRSKTGKEDRPPPGPVVARENPLHIKGEPKSKALSEEQRSTLRKFFKLEEGLIPADEWRTLSSKEKADALTRRSIPKWAVEAVLRSHANLQLILEGKLSKGSLSTSKGIPRSARTKSSSAALEAWLQLKSDFKGVSLLRKPVTGREKAFKKRFDQLVADYGEQTCFPKLKERPDQQGRPSSSRGSRSQSGDMNGFVDMAKAFGEIARAFSGK</sequence>
<feature type="region of interest" description="Disordered" evidence="1">
    <location>
        <begin position="555"/>
        <end position="616"/>
    </location>
</feature>
<evidence type="ECO:0000256" key="1">
    <source>
        <dbReference type="SAM" id="MobiDB-lite"/>
    </source>
</evidence>
<accession>A0AA51U9E5</accession>
<evidence type="ECO:0000313" key="2">
    <source>
        <dbReference type="EMBL" id="WMV69890.1"/>
    </source>
</evidence>
<organism evidence="2">
    <name type="scientific">Downy mildew lesion associated orfanplasmovirus 7</name>
    <dbReference type="NCBI Taxonomy" id="3070633"/>
    <lineage>
        <taxon>Viruses</taxon>
        <taxon>Riboviria</taxon>
    </lineage>
</organism>
<feature type="region of interest" description="Disordered" evidence="1">
    <location>
        <begin position="747"/>
        <end position="773"/>
    </location>
</feature>
<feature type="compositionally biased region" description="Low complexity" evidence="1">
    <location>
        <begin position="756"/>
        <end position="770"/>
    </location>
</feature>
<proteinExistence type="predicted"/>
<dbReference type="EMBL" id="OR044914">
    <property type="protein sequence ID" value="WMV69890.1"/>
    <property type="molecule type" value="Genomic_RNA"/>
</dbReference>
<name>A0AA51U9E5_9VIRU</name>
<feature type="compositionally biased region" description="Basic and acidic residues" evidence="1">
    <location>
        <begin position="601"/>
        <end position="616"/>
    </location>
</feature>
<reference evidence="2" key="1">
    <citation type="submission" date="2023-05" db="EMBL/GenBank/DDBJ databases">
        <title>Completing the complex virome characterized from the metatranscriptomes of grapevine downy mildew lesions.</title>
        <authorList>
            <person name="Daghino S."/>
            <person name="Forgia M."/>
            <person name="Chiapello M."/>
            <person name="Turina M."/>
        </authorList>
    </citation>
    <scope>NUCLEOTIDE SEQUENCE</scope>
    <source>
        <strain evidence="2">DMS10</strain>
    </source>
</reference>